<dbReference type="HOGENOM" id="CLU_2239335_0_0_1"/>
<evidence type="ECO:0000313" key="3">
    <source>
        <dbReference type="EnsemblMetazoa" id="MESCA004236-PA"/>
    </source>
</evidence>
<evidence type="ECO:0008006" key="5">
    <source>
        <dbReference type="Google" id="ProtNLM"/>
    </source>
</evidence>
<keyword evidence="2" id="KW-0472">Membrane</keyword>
<keyword evidence="1" id="KW-0560">Oxidoreductase</keyword>
<dbReference type="Gene3D" id="3.40.605.10">
    <property type="entry name" value="Aldehyde Dehydrogenase, Chain A, domain 1"/>
    <property type="match status" value="1"/>
</dbReference>
<dbReference type="InterPro" id="IPR012394">
    <property type="entry name" value="Aldehyde_DH_NAD(P)"/>
</dbReference>
<evidence type="ECO:0000256" key="2">
    <source>
        <dbReference type="SAM" id="Phobius"/>
    </source>
</evidence>
<evidence type="ECO:0000313" key="4">
    <source>
        <dbReference type="Proteomes" id="UP000015102"/>
    </source>
</evidence>
<feature type="transmembrane region" description="Helical" evidence="2">
    <location>
        <begin position="91"/>
        <end position="113"/>
    </location>
</feature>
<proteinExistence type="predicted"/>
<keyword evidence="2" id="KW-1133">Transmembrane helix</keyword>
<evidence type="ECO:0000256" key="1">
    <source>
        <dbReference type="ARBA" id="ARBA00023002"/>
    </source>
</evidence>
<dbReference type="GO" id="GO:0005737">
    <property type="term" value="C:cytoplasm"/>
    <property type="evidence" value="ECO:0007669"/>
    <property type="project" value="TreeGrafter"/>
</dbReference>
<dbReference type="PANTHER" id="PTHR43570:SF16">
    <property type="entry name" value="ALDEHYDE DEHYDROGENASE TYPE III, ISOFORM Q"/>
    <property type="match status" value="1"/>
</dbReference>
<dbReference type="AlphaFoldDB" id="T1GL47"/>
<name>T1GL47_MEGSC</name>
<sequence length="116" mass="12728">MNVPAGGFTVNDVVFHVAVDSLPFGGVGYSGMGNYHGKFGYDTFTHKKSCLKKNFNGLGEFLASGRYPPYSEKKTSILANLLAKRRPFPKLYFSHILAVGVGVVVTLLVNKYIHDK</sequence>
<dbReference type="Proteomes" id="UP000015102">
    <property type="component" value="Unassembled WGS sequence"/>
</dbReference>
<dbReference type="GO" id="GO:0006081">
    <property type="term" value="P:aldehyde metabolic process"/>
    <property type="evidence" value="ECO:0007669"/>
    <property type="project" value="InterPro"/>
</dbReference>
<keyword evidence="2" id="KW-0812">Transmembrane</keyword>
<dbReference type="EMBL" id="CAQQ02016230">
    <property type="status" value="NOT_ANNOTATED_CDS"/>
    <property type="molecule type" value="Genomic_DNA"/>
</dbReference>
<dbReference type="OMA" id="HCGVDTL"/>
<dbReference type="InterPro" id="IPR016161">
    <property type="entry name" value="Ald_DH/histidinol_DH"/>
</dbReference>
<keyword evidence="4" id="KW-1185">Reference proteome</keyword>
<organism evidence="3 4">
    <name type="scientific">Megaselia scalaris</name>
    <name type="common">Humpbacked fly</name>
    <name type="synonym">Phora scalaris</name>
    <dbReference type="NCBI Taxonomy" id="36166"/>
    <lineage>
        <taxon>Eukaryota</taxon>
        <taxon>Metazoa</taxon>
        <taxon>Ecdysozoa</taxon>
        <taxon>Arthropoda</taxon>
        <taxon>Hexapoda</taxon>
        <taxon>Insecta</taxon>
        <taxon>Pterygota</taxon>
        <taxon>Neoptera</taxon>
        <taxon>Endopterygota</taxon>
        <taxon>Diptera</taxon>
        <taxon>Brachycera</taxon>
        <taxon>Muscomorpha</taxon>
        <taxon>Platypezoidea</taxon>
        <taxon>Phoridae</taxon>
        <taxon>Megaseliini</taxon>
        <taxon>Megaselia</taxon>
    </lineage>
</organism>
<dbReference type="SUPFAM" id="SSF53720">
    <property type="entry name" value="ALDH-like"/>
    <property type="match status" value="1"/>
</dbReference>
<dbReference type="PANTHER" id="PTHR43570">
    <property type="entry name" value="ALDEHYDE DEHYDROGENASE"/>
    <property type="match status" value="1"/>
</dbReference>
<dbReference type="GO" id="GO:0004029">
    <property type="term" value="F:aldehyde dehydrogenase (NAD+) activity"/>
    <property type="evidence" value="ECO:0007669"/>
    <property type="project" value="TreeGrafter"/>
</dbReference>
<protein>
    <recommendedName>
        <fullName evidence="5">Aldehyde dehydrogenase domain-containing protein</fullName>
    </recommendedName>
</protein>
<accession>T1GL47</accession>
<reference evidence="4" key="1">
    <citation type="submission" date="2013-02" db="EMBL/GenBank/DDBJ databases">
        <authorList>
            <person name="Hughes D."/>
        </authorList>
    </citation>
    <scope>NUCLEOTIDE SEQUENCE</scope>
    <source>
        <strain>Durham</strain>
        <strain evidence="4">NC isolate 2 -- Noor lab</strain>
    </source>
</reference>
<dbReference type="EnsemblMetazoa" id="MESCA004236-RA">
    <property type="protein sequence ID" value="MESCA004236-PA"/>
    <property type="gene ID" value="MESCA004236"/>
</dbReference>
<dbReference type="STRING" id="36166.T1GL47"/>
<dbReference type="InterPro" id="IPR016162">
    <property type="entry name" value="Ald_DH_N"/>
</dbReference>
<reference evidence="3" key="2">
    <citation type="submission" date="2015-06" db="UniProtKB">
        <authorList>
            <consortium name="EnsemblMetazoa"/>
        </authorList>
    </citation>
    <scope>IDENTIFICATION</scope>
</reference>